<dbReference type="GO" id="GO:0016787">
    <property type="term" value="F:hydrolase activity"/>
    <property type="evidence" value="ECO:0007669"/>
    <property type="project" value="InterPro"/>
</dbReference>
<dbReference type="Gene3D" id="3.40.50.1820">
    <property type="entry name" value="alpha/beta hydrolase"/>
    <property type="match status" value="1"/>
</dbReference>
<accession>A0A8S4NSM9</accession>
<gene>
    <name evidence="2" type="ORF">OFUS_LOCUS9838</name>
</gene>
<dbReference type="Proteomes" id="UP000749559">
    <property type="component" value="Unassembled WGS sequence"/>
</dbReference>
<feature type="domain" description="Alpha/beta hydrolase fold-5" evidence="1">
    <location>
        <begin position="603"/>
        <end position="682"/>
    </location>
</feature>
<organism evidence="2 3">
    <name type="scientific">Owenia fusiformis</name>
    <name type="common">Polychaete worm</name>
    <dbReference type="NCBI Taxonomy" id="6347"/>
    <lineage>
        <taxon>Eukaryota</taxon>
        <taxon>Metazoa</taxon>
        <taxon>Spiralia</taxon>
        <taxon>Lophotrochozoa</taxon>
        <taxon>Annelida</taxon>
        <taxon>Polychaeta</taxon>
        <taxon>Sedentaria</taxon>
        <taxon>Canalipalpata</taxon>
        <taxon>Sabellida</taxon>
        <taxon>Oweniida</taxon>
        <taxon>Oweniidae</taxon>
        <taxon>Owenia</taxon>
    </lineage>
</organism>
<dbReference type="OrthoDB" id="188124at2759"/>
<dbReference type="PROSITE" id="PS51257">
    <property type="entry name" value="PROKAR_LIPOPROTEIN"/>
    <property type="match status" value="1"/>
</dbReference>
<dbReference type="AlphaFoldDB" id="A0A8S4NSM9"/>
<dbReference type="InterPro" id="IPR029058">
    <property type="entry name" value="AB_hydrolase_fold"/>
</dbReference>
<reference evidence="2" key="1">
    <citation type="submission" date="2022-03" db="EMBL/GenBank/DDBJ databases">
        <authorList>
            <person name="Martin C."/>
        </authorList>
    </citation>
    <scope>NUCLEOTIDE SEQUENCE</scope>
</reference>
<proteinExistence type="predicted"/>
<protein>
    <recommendedName>
        <fullName evidence="1">Alpha/beta hydrolase fold-5 domain-containing protein</fullName>
    </recommendedName>
</protein>
<evidence type="ECO:0000313" key="3">
    <source>
        <dbReference type="Proteomes" id="UP000749559"/>
    </source>
</evidence>
<comment type="caution">
    <text evidence="2">The sequence shown here is derived from an EMBL/GenBank/DDBJ whole genome shotgun (WGS) entry which is preliminary data.</text>
</comment>
<dbReference type="EMBL" id="CAIIXF020000005">
    <property type="protein sequence ID" value="CAH1783499.1"/>
    <property type="molecule type" value="Genomic_DNA"/>
</dbReference>
<dbReference type="SUPFAM" id="SSF53474">
    <property type="entry name" value="alpha/beta-Hydrolases"/>
    <property type="match status" value="1"/>
</dbReference>
<name>A0A8S4NSM9_OWEFU</name>
<evidence type="ECO:0000259" key="1">
    <source>
        <dbReference type="Pfam" id="PF12695"/>
    </source>
</evidence>
<dbReference type="Gene3D" id="3.30.460.90">
    <property type="match status" value="1"/>
</dbReference>
<evidence type="ECO:0000313" key="2">
    <source>
        <dbReference type="EMBL" id="CAH1783499.1"/>
    </source>
</evidence>
<sequence>MPTVLSKYCSKTCTPFTSACSCKLCKGKRLALYTHQIVDILKLNYESEDVKEHRDLIENIVDAVAKKVGDLYPVFKTQHKLPNGSFYQKTKIELPNEFDFLNPFVFSETNGVIAIKRSDVSERGKDVYVNDSLRRVILSEPANEPSSRVGDFKIQLTRNDILYPLHRAISKALTNLQNDDRVIYKGECDIRRSKIELAQNGEVDPRKLKLGEILLDSRIVGPCLTLAVGGPLCVTYVDLTFCLEDKSPDKGYNANSGRDVKFFVLPRHFKTWIPTYYEQRYMELDSHHRNVLMVLKYCFVECGKYQCRSTYNSHVLKTIVLNHCLTCKDATSLGRCFNEVAQHVFRLGIGKDDHETNNSHPCLHFSPTWLESLSSIGYFQSNIITEGDRLRPGDILYTLALTILVEFMKTCPEVVDLLRTKDVLSTCLQLICKYSMRALDIKTDGDEFVIEFNSTIPKENIDGFISKLKDLRQKGSDIADLLSAEPLPYPPYRSDPRNTITITIAGTIQQTKSNDKCTKSKKVMDEDAIGPEEIRCREERARRRDEKFRRRQNTRRWVEENIHQDRNKSLALQNASPHKLWVALTTNYTDNLVNPIELDFAIDDAKEELIEAGMPASTEVFLAGHSLGGVFLKMFVHADTASTAGMILYGAYFSRGELASFPVPTLTLSGDLDGMNRITRMAIQFRELMSYVTDNNSDDGTFRFPTVILRGINHGQYFTGDVPSNLQENDIAPEFDGPTARQIIAEATVAFMIKTLGVPQSRLSDATNKLSQYYQENEIRMKPILDAFALENTNGSSDFSKNAQRVISGLPTENWNRLRVSNAIRDDIQFIRSRPTIEIVENQAVIATYSDVVYPENELDISTINESASRVAIKMKSANDIQEELNDEDLGFNTSVSCQDINKMAYDLARDMSSALALQRFSAMNYTINFVEDDMVDIGPEFILGDLEFSQNGKSLVIRSTALKTSTDIPIREFAGQHYCQTISPARFLEFIYVDGLRDRGNT</sequence>
<keyword evidence="3" id="KW-1185">Reference proteome</keyword>
<dbReference type="InterPro" id="IPR029059">
    <property type="entry name" value="AB_hydrolase_5"/>
</dbReference>
<dbReference type="Pfam" id="PF12695">
    <property type="entry name" value="Abhydrolase_5"/>
    <property type="match status" value="1"/>
</dbReference>